<dbReference type="RefSeq" id="WP_209857170.1">
    <property type="nucleotide sequence ID" value="NZ_JAGGJV010000014.1"/>
</dbReference>
<evidence type="ECO:0000256" key="3">
    <source>
        <dbReference type="ARBA" id="ARBA00023125"/>
    </source>
</evidence>
<evidence type="ECO:0000259" key="5">
    <source>
        <dbReference type="Pfam" id="PF13693"/>
    </source>
</evidence>
<dbReference type="InterPro" id="IPR038722">
    <property type="entry name" value="Ner_HTH_dom"/>
</dbReference>
<evidence type="ECO:0000313" key="6">
    <source>
        <dbReference type="EMBL" id="MBP1862176.1"/>
    </source>
</evidence>
<comment type="caution">
    <text evidence="6">The sequence shown here is derived from an EMBL/GenBank/DDBJ whole genome shotgun (WGS) entry which is preliminary data.</text>
</comment>
<gene>
    <name evidence="6" type="ORF">J2Z75_005707</name>
</gene>
<evidence type="ECO:0000256" key="1">
    <source>
        <dbReference type="ARBA" id="ARBA00006157"/>
    </source>
</evidence>
<evidence type="ECO:0000256" key="4">
    <source>
        <dbReference type="ARBA" id="ARBA00023163"/>
    </source>
</evidence>
<comment type="similarity">
    <text evidence="1">Belongs to the ner transcriptional regulatory family.</text>
</comment>
<accession>A0ABS4EWJ8</accession>
<evidence type="ECO:0000313" key="7">
    <source>
        <dbReference type="Proteomes" id="UP000823786"/>
    </source>
</evidence>
<keyword evidence="7" id="KW-1185">Reference proteome</keyword>
<keyword evidence="3" id="KW-0238">DNA-binding</keyword>
<dbReference type="Proteomes" id="UP000823786">
    <property type="component" value="Unassembled WGS sequence"/>
</dbReference>
<dbReference type="Pfam" id="PF13693">
    <property type="entry name" value="HTH_35"/>
    <property type="match status" value="1"/>
</dbReference>
<dbReference type="EMBL" id="JAGGJV010000014">
    <property type="protein sequence ID" value="MBP1862176.1"/>
    <property type="molecule type" value="Genomic_DNA"/>
</dbReference>
<evidence type="ECO:0000256" key="2">
    <source>
        <dbReference type="ARBA" id="ARBA00023015"/>
    </source>
</evidence>
<name>A0ABS4EWJ8_9HYPH</name>
<protein>
    <submittedName>
        <fullName evidence="6">Ner family transcriptional regulator</fullName>
    </submittedName>
</protein>
<reference evidence="6 7" key="1">
    <citation type="submission" date="2021-03" db="EMBL/GenBank/DDBJ databases">
        <title>Genomic Encyclopedia of Type Strains, Phase IV (KMG-IV): sequencing the most valuable type-strain genomes for metagenomic binning, comparative biology and taxonomic classification.</title>
        <authorList>
            <person name="Goeker M."/>
        </authorList>
    </citation>
    <scope>NUCLEOTIDE SEQUENCE [LARGE SCALE GENOMIC DNA]</scope>
    <source>
        <strain evidence="6 7">DSM 26427</strain>
    </source>
</reference>
<organism evidence="6 7">
    <name type="scientific">Rhizobium herbae</name>
    <dbReference type="NCBI Taxonomy" id="508661"/>
    <lineage>
        <taxon>Bacteria</taxon>
        <taxon>Pseudomonadati</taxon>
        <taxon>Pseudomonadota</taxon>
        <taxon>Alphaproteobacteria</taxon>
        <taxon>Hyphomicrobiales</taxon>
        <taxon>Rhizobiaceae</taxon>
        <taxon>Rhizobium/Agrobacterium group</taxon>
        <taxon>Rhizobium</taxon>
    </lineage>
</organism>
<dbReference type="InterPro" id="IPR010982">
    <property type="entry name" value="Lambda_DNA-bd_dom_sf"/>
</dbReference>
<keyword evidence="4" id="KW-0804">Transcription</keyword>
<dbReference type="SUPFAM" id="SSF47413">
    <property type="entry name" value="lambda repressor-like DNA-binding domains"/>
    <property type="match status" value="1"/>
</dbReference>
<keyword evidence="2" id="KW-0805">Transcription regulation</keyword>
<sequence>MKPKLDWHDIKSELHRRSMTLTKLAELNGLDPTACRKVKSHTNRKAEAVIAAFIGRKPEELWPDRYPIQTSRIFDSKKWAALESQKATTSADTRKAA</sequence>
<feature type="domain" description="Ner winged helix-turn-helix DNA-binding" evidence="5">
    <location>
        <begin position="6"/>
        <end position="77"/>
    </location>
</feature>
<proteinExistence type="inferred from homology"/>
<dbReference type="Gene3D" id="1.10.260.40">
    <property type="entry name" value="lambda repressor-like DNA-binding domains"/>
    <property type="match status" value="1"/>
</dbReference>